<dbReference type="EMBL" id="FOAT01000001">
    <property type="protein sequence ID" value="SEK21175.1"/>
    <property type="molecule type" value="Genomic_DNA"/>
</dbReference>
<accession>A0A1H7FD55</accession>
<reference evidence="2 3" key="1">
    <citation type="submission" date="2016-10" db="EMBL/GenBank/DDBJ databases">
        <authorList>
            <person name="de Groot N.N."/>
        </authorList>
    </citation>
    <scope>NUCLEOTIDE SEQUENCE [LARGE SCALE GENOMIC DNA]</scope>
    <source>
        <strain evidence="2 3">KH2T6</strain>
    </source>
</reference>
<evidence type="ECO:0000313" key="2">
    <source>
        <dbReference type="EMBL" id="SEK21175.1"/>
    </source>
</evidence>
<proteinExistence type="predicted"/>
<dbReference type="Pfam" id="PF04993">
    <property type="entry name" value="TfoX_N"/>
    <property type="match status" value="1"/>
</dbReference>
<dbReference type="RefSeq" id="WP_074828083.1">
    <property type="nucleotide sequence ID" value="NZ_FOAT01000001.1"/>
</dbReference>
<evidence type="ECO:0000259" key="1">
    <source>
        <dbReference type="Pfam" id="PF04993"/>
    </source>
</evidence>
<dbReference type="AlphaFoldDB" id="A0A1H7FD55"/>
<evidence type="ECO:0000313" key="3">
    <source>
        <dbReference type="Proteomes" id="UP000186015"/>
    </source>
</evidence>
<organism evidence="2 3">
    <name type="scientific">Ruminococcus albus</name>
    <dbReference type="NCBI Taxonomy" id="1264"/>
    <lineage>
        <taxon>Bacteria</taxon>
        <taxon>Bacillati</taxon>
        <taxon>Bacillota</taxon>
        <taxon>Clostridia</taxon>
        <taxon>Eubacteriales</taxon>
        <taxon>Oscillospiraceae</taxon>
        <taxon>Ruminococcus</taxon>
    </lineage>
</organism>
<sequence>MPSTKEYLEYVLEQLSETEEITYRTMMGEFILYCKGKVVGGIYDNRLLIKPTDSAKKFLPNGVYELPYEGAKEMLLVDLIEDKQRLKELFEAVADDLPATKRKVKKQ</sequence>
<gene>
    <name evidence="2" type="ORF">SAMN05216469_101110</name>
</gene>
<name>A0A1H7FD55_RUMAL</name>
<dbReference type="Gene3D" id="3.30.1460.30">
    <property type="entry name" value="YgaC/TfoX-N like chaperone"/>
    <property type="match status" value="1"/>
</dbReference>
<feature type="domain" description="TfoX N-terminal" evidence="1">
    <location>
        <begin position="13"/>
        <end position="89"/>
    </location>
</feature>
<dbReference type="OrthoDB" id="9803291at2"/>
<dbReference type="Proteomes" id="UP000186015">
    <property type="component" value="Unassembled WGS sequence"/>
</dbReference>
<dbReference type="SUPFAM" id="SSF159894">
    <property type="entry name" value="YgaC/TfoX-N like"/>
    <property type="match status" value="1"/>
</dbReference>
<dbReference type="InterPro" id="IPR007076">
    <property type="entry name" value="TfoX_N"/>
</dbReference>
<protein>
    <submittedName>
        <fullName evidence="2">TfoX N-terminal domain-containing protein</fullName>
    </submittedName>
</protein>